<dbReference type="PANTHER" id="PTHR48152">
    <property type="entry name" value="F1C9.34 PROTEIN"/>
    <property type="match status" value="1"/>
</dbReference>
<evidence type="ECO:0000313" key="3">
    <source>
        <dbReference type="Proteomes" id="UP000504610"/>
    </source>
</evidence>
<proteinExistence type="predicted"/>
<dbReference type="Pfam" id="PF06101">
    <property type="entry name" value="Vps62"/>
    <property type="match status" value="1"/>
</dbReference>
<feature type="region of interest" description="Disordered" evidence="1">
    <location>
        <begin position="550"/>
        <end position="571"/>
    </location>
</feature>
<reference evidence="4" key="2">
    <citation type="submission" date="2025-08" db="UniProtKB">
        <authorList>
            <consortium name="RefSeq"/>
        </authorList>
    </citation>
    <scope>IDENTIFICATION</scope>
    <source>
        <tissue evidence="4">Leaf</tissue>
    </source>
</reference>
<accession>A0A6J0L1T2</accession>
<name>A0A6J0L1T2_RAPSA</name>
<organism evidence="3 4">
    <name type="scientific">Raphanus sativus</name>
    <name type="common">Radish</name>
    <name type="synonym">Raphanus raphanistrum var. sativus</name>
    <dbReference type="NCBI Taxonomy" id="3726"/>
    <lineage>
        <taxon>Eukaryota</taxon>
        <taxon>Viridiplantae</taxon>
        <taxon>Streptophyta</taxon>
        <taxon>Embryophyta</taxon>
        <taxon>Tracheophyta</taxon>
        <taxon>Spermatophyta</taxon>
        <taxon>Magnoliopsida</taxon>
        <taxon>eudicotyledons</taxon>
        <taxon>Gunneridae</taxon>
        <taxon>Pentapetalae</taxon>
        <taxon>rosids</taxon>
        <taxon>malvids</taxon>
        <taxon>Brassicales</taxon>
        <taxon>Brassicaceae</taxon>
        <taxon>Brassiceae</taxon>
        <taxon>Raphanus</taxon>
    </lineage>
</organism>
<dbReference type="AlphaFoldDB" id="A0A6J0L1T2"/>
<dbReference type="PANTHER" id="PTHR48152:SF2">
    <property type="entry name" value="F1C9.34 PROTEIN-RELATED"/>
    <property type="match status" value="1"/>
</dbReference>
<dbReference type="GeneID" id="108825296"/>
<feature type="chain" id="PRO_5040804846" evidence="2">
    <location>
        <begin position="27"/>
        <end position="571"/>
    </location>
</feature>
<dbReference type="KEGG" id="rsz:108825296"/>
<sequence>IEMYNDTYFKLLVFVLFLFVNQFSWAESQTDGLPVETVFTFPGPLPTILPDEGGFGKGIIDLGGLEVAQVPINISTAQRVWSTYEGGRDNMGFSIFELTNNIPRNFFKLGFYAQPNNQKRFGSILVARSVSSISNLRPPEDFIEVGNTTSLNIKQDWPAYVWQPVCLDGYQAVGMFVTADPQKPLLTQEYTSCVRSEFTEQSEADALLWGIEGVSVFNLRPIIRGTQATGVYTGTFSFQGLSSTPLPPLFSLKNTKLNMSCMPSEAQTRVLFQTYSPLVYFHPEEDFLPSSVDWFFTNGALLYQKGNESNPVPIQPNGTNLPQGGSNDDLYWLDYPVDKTLKEKVKRGDLSSTKVYLHIKPMFGGTYTDIVVWIFCPFNGNANLKFLFIKKLPLGDIGEHIGDWEHVTLRISNFNGMLWRVYFAEHSKGTLVEACDLEYVDGENKPVVYSSLHGHAMFSKPGLVLQGDGNNGIRNDMERSDKVLDCGLGYEVIAGLSGVVEPPWVNYLRKWGPQVSYDIEKSLQGFAKILPWFLRKSFYKLTSKIPVEILGEEGPTGPKDKSNWTGDEGHS</sequence>
<keyword evidence="3" id="KW-1185">Reference proteome</keyword>
<evidence type="ECO:0000313" key="4">
    <source>
        <dbReference type="RefSeq" id="XP_018454107.2"/>
    </source>
</evidence>
<gene>
    <name evidence="4" type="primary">LOC108825296</name>
</gene>
<feature type="non-terminal residue" evidence="4">
    <location>
        <position position="1"/>
    </location>
</feature>
<dbReference type="Proteomes" id="UP000504610">
    <property type="component" value="Chromosome 9"/>
</dbReference>
<dbReference type="RefSeq" id="XP_018454107.2">
    <property type="nucleotide sequence ID" value="XM_018598605.2"/>
</dbReference>
<evidence type="ECO:0000256" key="2">
    <source>
        <dbReference type="SAM" id="SignalP"/>
    </source>
</evidence>
<reference evidence="3" key="1">
    <citation type="journal article" date="2019" name="Database">
        <title>The radish genome database (RadishGD): an integrated information resource for radish genomics.</title>
        <authorList>
            <person name="Yu H.J."/>
            <person name="Baek S."/>
            <person name="Lee Y.J."/>
            <person name="Cho A."/>
            <person name="Mun J.H."/>
        </authorList>
    </citation>
    <scope>NUCLEOTIDE SEQUENCE [LARGE SCALE GENOMIC DNA]</scope>
    <source>
        <strain evidence="3">cv. WK10039</strain>
    </source>
</reference>
<dbReference type="InterPro" id="IPR009291">
    <property type="entry name" value="Vps62"/>
</dbReference>
<dbReference type="OrthoDB" id="188042at2759"/>
<feature type="signal peptide" evidence="2">
    <location>
        <begin position="1"/>
        <end position="26"/>
    </location>
</feature>
<protein>
    <submittedName>
        <fullName evidence="4">Uncharacterized protein</fullName>
    </submittedName>
</protein>
<evidence type="ECO:0000256" key="1">
    <source>
        <dbReference type="SAM" id="MobiDB-lite"/>
    </source>
</evidence>
<keyword evidence="2" id="KW-0732">Signal</keyword>
<feature type="compositionally biased region" description="Basic and acidic residues" evidence="1">
    <location>
        <begin position="558"/>
        <end position="571"/>
    </location>
</feature>